<evidence type="ECO:0000313" key="3">
    <source>
        <dbReference type="Proteomes" id="UP000004814"/>
    </source>
</evidence>
<dbReference type="EMBL" id="ABLK01000588">
    <property type="protein sequence ID" value="EDT37158.1"/>
    <property type="molecule type" value="Genomic_DNA"/>
</dbReference>
<evidence type="ECO:0000313" key="2">
    <source>
        <dbReference type="EMBL" id="EDT37158.1"/>
    </source>
</evidence>
<proteinExistence type="predicted"/>
<comment type="caution">
    <text evidence="2">The sequence shown here is derived from an EMBL/GenBank/DDBJ whole genome shotgun (WGS) entry which is preliminary data.</text>
</comment>
<reference evidence="2 3" key="1">
    <citation type="submission" date="2008-03" db="EMBL/GenBank/DDBJ databases">
        <title>Sequencing of the draft genome and assembly of Burkholderia ambifaria MEX-5.</title>
        <authorList>
            <consortium name="US DOE Joint Genome Institute (JGI-PGF)"/>
            <person name="Copeland A."/>
            <person name="Lucas S."/>
            <person name="Lapidus A."/>
            <person name="Glavina del Rio T."/>
            <person name="Dalin E."/>
            <person name="Tice H."/>
            <person name="Bruce D."/>
            <person name="Goodwin L."/>
            <person name="Pitluck S."/>
            <person name="Larimer F."/>
            <person name="Land M.L."/>
            <person name="Hauser L."/>
            <person name="Tiedje J."/>
            <person name="Richardson P."/>
        </authorList>
    </citation>
    <scope>NUCLEOTIDE SEQUENCE [LARGE SCALE GENOMIC DNA]</scope>
    <source>
        <strain evidence="2 3">MEX-5</strain>
    </source>
</reference>
<sequence>MNLFRDNESGGERRGGAVAGTLRSAKRAKHGRRDGDAGALYRAVAPARRHATHGRAAVARRAGNFSPTKILA</sequence>
<feature type="compositionally biased region" description="Basic and acidic residues" evidence="1">
    <location>
        <begin position="1"/>
        <end position="15"/>
    </location>
</feature>
<dbReference type="AlphaFoldDB" id="B1TGZ8"/>
<name>B1TGZ8_9BURK</name>
<gene>
    <name evidence="2" type="ORF">BamMEX5DRAFT_7064</name>
</gene>
<dbReference type="Proteomes" id="UP000004814">
    <property type="component" value="Unassembled WGS sequence"/>
</dbReference>
<feature type="region of interest" description="Disordered" evidence="1">
    <location>
        <begin position="1"/>
        <end position="37"/>
    </location>
</feature>
<evidence type="ECO:0000256" key="1">
    <source>
        <dbReference type="SAM" id="MobiDB-lite"/>
    </source>
</evidence>
<accession>B1TGZ8</accession>
<organism evidence="2 3">
    <name type="scientific">Burkholderia ambifaria MEX-5</name>
    <dbReference type="NCBI Taxonomy" id="396597"/>
    <lineage>
        <taxon>Bacteria</taxon>
        <taxon>Pseudomonadati</taxon>
        <taxon>Pseudomonadota</taxon>
        <taxon>Betaproteobacteria</taxon>
        <taxon>Burkholderiales</taxon>
        <taxon>Burkholderiaceae</taxon>
        <taxon>Burkholderia</taxon>
        <taxon>Burkholderia cepacia complex</taxon>
    </lineage>
</organism>
<protein>
    <submittedName>
        <fullName evidence="2">Uncharacterized protein</fullName>
    </submittedName>
</protein>